<feature type="non-terminal residue" evidence="2">
    <location>
        <position position="1"/>
    </location>
</feature>
<accession>A0A0F9ISG7</accession>
<feature type="region of interest" description="Disordered" evidence="1">
    <location>
        <begin position="1"/>
        <end position="21"/>
    </location>
</feature>
<reference evidence="2" key="1">
    <citation type="journal article" date="2015" name="Nature">
        <title>Complex archaea that bridge the gap between prokaryotes and eukaryotes.</title>
        <authorList>
            <person name="Spang A."/>
            <person name="Saw J.H."/>
            <person name="Jorgensen S.L."/>
            <person name="Zaremba-Niedzwiedzka K."/>
            <person name="Martijn J."/>
            <person name="Lind A.E."/>
            <person name="van Eijk R."/>
            <person name="Schleper C."/>
            <person name="Guy L."/>
            <person name="Ettema T.J."/>
        </authorList>
    </citation>
    <scope>NUCLEOTIDE SEQUENCE</scope>
</reference>
<organism evidence="2">
    <name type="scientific">marine sediment metagenome</name>
    <dbReference type="NCBI Taxonomy" id="412755"/>
    <lineage>
        <taxon>unclassified sequences</taxon>
        <taxon>metagenomes</taxon>
        <taxon>ecological metagenomes</taxon>
    </lineage>
</organism>
<evidence type="ECO:0000256" key="1">
    <source>
        <dbReference type="SAM" id="MobiDB-lite"/>
    </source>
</evidence>
<dbReference type="AlphaFoldDB" id="A0A0F9ISG7"/>
<comment type="caution">
    <text evidence="2">The sequence shown here is derived from an EMBL/GenBank/DDBJ whole genome shotgun (WGS) entry which is preliminary data.</text>
</comment>
<name>A0A0F9ISG7_9ZZZZ</name>
<dbReference type="EMBL" id="LAZR01020105">
    <property type="protein sequence ID" value="KKL90097.1"/>
    <property type="molecule type" value="Genomic_DNA"/>
</dbReference>
<evidence type="ECO:0000313" key="2">
    <source>
        <dbReference type="EMBL" id="KKL90097.1"/>
    </source>
</evidence>
<protein>
    <submittedName>
        <fullName evidence="2">Uncharacterized protein</fullName>
    </submittedName>
</protein>
<gene>
    <name evidence="2" type="ORF">LCGC14_1908090</name>
</gene>
<proteinExistence type="predicted"/>
<sequence>QRRRLRPRLAENGATADETEEVVAQMKGKRWILGLLAGIGGDEPTIETIIDLLLRQSLAALGQPRPNVQDLERPRTRELMLCRT</sequence>